<keyword evidence="1" id="KW-0614">Plasmid</keyword>
<dbReference type="Proteomes" id="UP000218731">
    <property type="component" value="Plasmid pKF715C"/>
</dbReference>
<gene>
    <name evidence="1" type="ORF">KF715C_pC1060</name>
</gene>
<evidence type="ECO:0000313" key="2">
    <source>
        <dbReference type="Proteomes" id="UP000218731"/>
    </source>
</evidence>
<dbReference type="AlphaFoldDB" id="A0A1L7NPZ1"/>
<dbReference type="EMBL" id="AP015032">
    <property type="protein sequence ID" value="BAW27539.1"/>
    <property type="molecule type" value="Genomic_DNA"/>
</dbReference>
<protein>
    <submittedName>
        <fullName evidence="1">Uncharacterized protein</fullName>
    </submittedName>
</protein>
<name>A0A1L7NPZ1_PSEPU</name>
<geneLocation type="plasmid" evidence="2">
    <name>pkf715c dna</name>
</geneLocation>
<reference evidence="1 2" key="1">
    <citation type="submission" date="2015-11" db="EMBL/GenBank/DDBJ databases">
        <title>Complete genome sequencing of a biphenyl-degrading bacterium, Pseudomonas putida KF715 (=NBRC110667).</title>
        <authorList>
            <person name="Suenaga H."/>
            <person name="Fujihara N."/>
            <person name="Watanabe T."/>
            <person name="Hirose J."/>
            <person name="Kimura N."/>
            <person name="Yamazoe A."/>
            <person name="Hosoyama A."/>
            <person name="Shimodaira J."/>
            <person name="Furukawa K."/>
        </authorList>
    </citation>
    <scope>NUCLEOTIDE SEQUENCE [LARGE SCALE GENOMIC DNA]</scope>
    <source>
        <strain evidence="1 2">KF715</strain>
        <plasmid evidence="2">Plasmid pkf715c dna</plasmid>
    </source>
</reference>
<evidence type="ECO:0000313" key="1">
    <source>
        <dbReference type="EMBL" id="BAW27539.1"/>
    </source>
</evidence>
<proteinExistence type="predicted"/>
<organism evidence="1 2">
    <name type="scientific">Pseudomonas putida</name>
    <name type="common">Arthrobacter siderocapsulatus</name>
    <dbReference type="NCBI Taxonomy" id="303"/>
    <lineage>
        <taxon>Bacteria</taxon>
        <taxon>Pseudomonadati</taxon>
        <taxon>Pseudomonadota</taxon>
        <taxon>Gammaproteobacteria</taxon>
        <taxon>Pseudomonadales</taxon>
        <taxon>Pseudomonadaceae</taxon>
        <taxon>Pseudomonas</taxon>
    </lineage>
</organism>
<sequence>MTSKTEALTAKQQHFVDEMVRMRGIEFARLGMQVEVNGHIGTITKMIGANLGVTYANQMRRGPKPVNCHPTWNIKYFDEEGKVIADFNEDGNCVFRPERVAA</sequence>
<dbReference type="RefSeq" id="WP_172901777.1">
    <property type="nucleotide sequence ID" value="NZ_AP015032.1"/>
</dbReference>
<accession>A0A1L7NPZ1</accession>